<evidence type="ECO:0000256" key="1">
    <source>
        <dbReference type="SAM" id="MobiDB-lite"/>
    </source>
</evidence>
<dbReference type="Pfam" id="PF13683">
    <property type="entry name" value="rve_3"/>
    <property type="match status" value="1"/>
</dbReference>
<sequence length="120" mass="14034">MPQSSVVKKPIWKGFNKSRSFRTVKYVPLWPSSGFGSLEAAREWVGIFTSWYNENHYHSGIGYVTPTQRHRGEDREILMRRDELYRAARAAHPERWSGDTRNWQPISTVTLNPEREKQAA</sequence>
<evidence type="ECO:0000313" key="3">
    <source>
        <dbReference type="EMBL" id="PWC12104.1"/>
    </source>
</evidence>
<feature type="domain" description="Integrase catalytic" evidence="2">
    <location>
        <begin position="19"/>
        <end position="66"/>
    </location>
</feature>
<dbReference type="GO" id="GO:0015074">
    <property type="term" value="P:DNA integration"/>
    <property type="evidence" value="ECO:0007669"/>
    <property type="project" value="InterPro"/>
</dbReference>
<dbReference type="OrthoDB" id="9813126at2"/>
<gene>
    <name evidence="3" type="ORF">B4923_11725</name>
</gene>
<keyword evidence="4" id="KW-1185">Reference proteome</keyword>
<dbReference type="Proteomes" id="UP000245138">
    <property type="component" value="Unassembled WGS sequence"/>
</dbReference>
<dbReference type="InterPro" id="IPR001584">
    <property type="entry name" value="Integrase_cat-core"/>
</dbReference>
<evidence type="ECO:0000259" key="2">
    <source>
        <dbReference type="Pfam" id="PF13683"/>
    </source>
</evidence>
<dbReference type="EMBL" id="QDKJ01000008">
    <property type="protein sequence ID" value="PWC12104.1"/>
    <property type="molecule type" value="Genomic_DNA"/>
</dbReference>
<accession>A0A2U1TRQ9</accession>
<feature type="compositionally biased region" description="Polar residues" evidence="1">
    <location>
        <begin position="99"/>
        <end position="111"/>
    </location>
</feature>
<name>A0A2U1TRQ9_9GAMM</name>
<protein>
    <recommendedName>
        <fullName evidence="2">Integrase catalytic domain-containing protein</fullName>
    </recommendedName>
</protein>
<evidence type="ECO:0000313" key="4">
    <source>
        <dbReference type="Proteomes" id="UP000245138"/>
    </source>
</evidence>
<proteinExistence type="predicted"/>
<comment type="caution">
    <text evidence="3">The sequence shown here is derived from an EMBL/GenBank/DDBJ whole genome shotgun (WGS) entry which is preliminary data.</text>
</comment>
<feature type="region of interest" description="Disordered" evidence="1">
    <location>
        <begin position="96"/>
        <end position="120"/>
    </location>
</feature>
<dbReference type="AlphaFoldDB" id="A0A2U1TRQ9"/>
<organism evidence="3 4">
    <name type="scientific">Brenneria roseae subsp. americana</name>
    <dbReference type="NCBI Taxonomy" id="1508507"/>
    <lineage>
        <taxon>Bacteria</taxon>
        <taxon>Pseudomonadati</taxon>
        <taxon>Pseudomonadota</taxon>
        <taxon>Gammaproteobacteria</taxon>
        <taxon>Enterobacterales</taxon>
        <taxon>Pectobacteriaceae</taxon>
        <taxon>Brenneria</taxon>
    </lineage>
</organism>
<reference evidence="3 4" key="1">
    <citation type="submission" date="2018-04" db="EMBL/GenBank/DDBJ databases">
        <title>Brenneria corticis sp.nov.</title>
        <authorList>
            <person name="Li Y."/>
        </authorList>
    </citation>
    <scope>NUCLEOTIDE SEQUENCE [LARGE SCALE GENOMIC DNA]</scope>
    <source>
        <strain evidence="3 4">LMG 27715</strain>
    </source>
</reference>
<dbReference type="SUPFAM" id="SSF53098">
    <property type="entry name" value="Ribonuclease H-like"/>
    <property type="match status" value="1"/>
</dbReference>
<dbReference type="InterPro" id="IPR012337">
    <property type="entry name" value="RNaseH-like_sf"/>
</dbReference>